<dbReference type="EMBL" id="BPLR01011756">
    <property type="protein sequence ID" value="GIY48819.1"/>
    <property type="molecule type" value="Genomic_DNA"/>
</dbReference>
<gene>
    <name evidence="1" type="ORF">CEXT_56771</name>
</gene>
<comment type="caution">
    <text evidence="1">The sequence shown here is derived from an EMBL/GenBank/DDBJ whole genome shotgun (WGS) entry which is preliminary data.</text>
</comment>
<proteinExistence type="predicted"/>
<evidence type="ECO:0000313" key="1">
    <source>
        <dbReference type="EMBL" id="GIY48819.1"/>
    </source>
</evidence>
<name>A0AAV4TUG2_CAEEX</name>
<dbReference type="Proteomes" id="UP001054945">
    <property type="component" value="Unassembled WGS sequence"/>
</dbReference>
<dbReference type="AlphaFoldDB" id="A0AAV4TUG2"/>
<sequence>MSLMRNDEVPVELGEGRPDAGIWTCGLPPGLVRRRVVLAGRVTVRGHRFLLEIHSHGPLAAVQSRSRNDRN</sequence>
<evidence type="ECO:0000313" key="2">
    <source>
        <dbReference type="Proteomes" id="UP001054945"/>
    </source>
</evidence>
<keyword evidence="2" id="KW-1185">Reference proteome</keyword>
<accession>A0AAV4TUG2</accession>
<organism evidence="1 2">
    <name type="scientific">Caerostris extrusa</name>
    <name type="common">Bark spider</name>
    <name type="synonym">Caerostris bankana</name>
    <dbReference type="NCBI Taxonomy" id="172846"/>
    <lineage>
        <taxon>Eukaryota</taxon>
        <taxon>Metazoa</taxon>
        <taxon>Ecdysozoa</taxon>
        <taxon>Arthropoda</taxon>
        <taxon>Chelicerata</taxon>
        <taxon>Arachnida</taxon>
        <taxon>Araneae</taxon>
        <taxon>Araneomorphae</taxon>
        <taxon>Entelegynae</taxon>
        <taxon>Araneoidea</taxon>
        <taxon>Araneidae</taxon>
        <taxon>Caerostris</taxon>
    </lineage>
</organism>
<reference evidence="1 2" key="1">
    <citation type="submission" date="2021-06" db="EMBL/GenBank/DDBJ databases">
        <title>Caerostris extrusa draft genome.</title>
        <authorList>
            <person name="Kono N."/>
            <person name="Arakawa K."/>
        </authorList>
    </citation>
    <scope>NUCLEOTIDE SEQUENCE [LARGE SCALE GENOMIC DNA]</scope>
</reference>
<protein>
    <submittedName>
        <fullName evidence="1">Uncharacterized protein</fullName>
    </submittedName>
</protein>